<dbReference type="Proteomes" id="UP000319894">
    <property type="component" value="Unassembled WGS sequence"/>
</dbReference>
<dbReference type="SMART" id="SM00382">
    <property type="entry name" value="AAA"/>
    <property type="match status" value="1"/>
</dbReference>
<keyword evidence="2" id="KW-0813">Transport</keyword>
<evidence type="ECO:0000313" key="7">
    <source>
        <dbReference type="Proteomes" id="UP000319894"/>
    </source>
</evidence>
<dbReference type="InterPro" id="IPR003593">
    <property type="entry name" value="AAA+_ATPase"/>
</dbReference>
<reference evidence="6 7" key="1">
    <citation type="submission" date="2018-06" db="EMBL/GenBank/DDBJ databases">
        <title>Natronomonas sp. F16-60 a new haloarchaeon isolated from a solar saltern of Isla Cristina, Huelva, Spain.</title>
        <authorList>
            <person name="Duran-Viseras A."/>
            <person name="Sanchez-Porro C."/>
            <person name="Ventosa A."/>
        </authorList>
    </citation>
    <scope>NUCLEOTIDE SEQUENCE [LARGE SCALE GENOMIC DNA]</scope>
    <source>
        <strain evidence="6 7">F16-60</strain>
    </source>
</reference>
<evidence type="ECO:0000256" key="2">
    <source>
        <dbReference type="ARBA" id="ARBA00022448"/>
    </source>
</evidence>
<dbReference type="Pfam" id="PF13732">
    <property type="entry name" value="DrrA1-3_C"/>
    <property type="match status" value="1"/>
</dbReference>
<organism evidence="6 7">
    <name type="scientific">Haloglomus irregulare</name>
    <dbReference type="NCBI Taxonomy" id="2234134"/>
    <lineage>
        <taxon>Archaea</taxon>
        <taxon>Methanobacteriati</taxon>
        <taxon>Methanobacteriota</taxon>
        <taxon>Stenosarchaea group</taxon>
        <taxon>Halobacteria</taxon>
        <taxon>Halobacteriales</taxon>
        <taxon>Natronomonadaceae</taxon>
        <taxon>Haloglomus</taxon>
    </lineage>
</organism>
<comment type="similarity">
    <text evidence="1">Belongs to the ABC transporter superfamily.</text>
</comment>
<dbReference type="AlphaFoldDB" id="A0A554NA47"/>
<dbReference type="PANTHER" id="PTHR43335">
    <property type="entry name" value="ABC TRANSPORTER, ATP-BINDING PROTEIN"/>
    <property type="match status" value="1"/>
</dbReference>
<dbReference type="InterPro" id="IPR025302">
    <property type="entry name" value="DrrA1/2-like_C"/>
</dbReference>
<evidence type="ECO:0000256" key="3">
    <source>
        <dbReference type="ARBA" id="ARBA00022741"/>
    </source>
</evidence>
<keyword evidence="7" id="KW-1185">Reference proteome</keyword>
<gene>
    <name evidence="6" type="ORF">DP107_08220</name>
</gene>
<dbReference type="PROSITE" id="PS00211">
    <property type="entry name" value="ABC_TRANSPORTER_1"/>
    <property type="match status" value="1"/>
</dbReference>
<dbReference type="PROSITE" id="PS50893">
    <property type="entry name" value="ABC_TRANSPORTER_2"/>
    <property type="match status" value="1"/>
</dbReference>
<evidence type="ECO:0000313" key="6">
    <source>
        <dbReference type="EMBL" id="TSD14229.1"/>
    </source>
</evidence>
<dbReference type="InterPro" id="IPR017871">
    <property type="entry name" value="ABC_transporter-like_CS"/>
</dbReference>
<sequence>MSVIELDGLRKSYGDVTALRGVDLTVERGEVFGFLGPNGAGKSTTINIMLDFASPTAGGVRVLGEDPQSDSVPVRRRTGSLLEGYGVYGGLTAREHLRHAIETRGADDDPDELIARVDLEGAAGRRAGGFSKGMKQRLALAVALVDEPDLLVLDEPSTGLDPNGARMLRRIVRAERDRGATVFFSSHILEQVEAVADEVGILYDGEIVAEDSVEGLRRELGAGSTLVVELTGPPDRLSGLEDLAGVRDVTFRDGRLEASCDDADAKLRVLNELSAAGLLGEFDVREASLGEVFSKYTTDDDVVTDA</sequence>
<evidence type="ECO:0000256" key="4">
    <source>
        <dbReference type="ARBA" id="ARBA00022840"/>
    </source>
</evidence>
<evidence type="ECO:0000259" key="5">
    <source>
        <dbReference type="PROSITE" id="PS50893"/>
    </source>
</evidence>
<feature type="domain" description="ABC transporter" evidence="5">
    <location>
        <begin position="4"/>
        <end position="229"/>
    </location>
</feature>
<dbReference type="GO" id="GO:0005524">
    <property type="term" value="F:ATP binding"/>
    <property type="evidence" value="ECO:0007669"/>
    <property type="project" value="UniProtKB-KW"/>
</dbReference>
<proteinExistence type="inferred from homology"/>
<protein>
    <submittedName>
        <fullName evidence="6">ABC transporter ATP-binding protein</fullName>
    </submittedName>
</protein>
<name>A0A554NA47_9EURY</name>
<dbReference type="EMBL" id="QMDX01000004">
    <property type="protein sequence ID" value="TSD14229.1"/>
    <property type="molecule type" value="Genomic_DNA"/>
</dbReference>
<comment type="caution">
    <text evidence="6">The sequence shown here is derived from an EMBL/GenBank/DDBJ whole genome shotgun (WGS) entry which is preliminary data.</text>
</comment>
<dbReference type="GO" id="GO:0016887">
    <property type="term" value="F:ATP hydrolysis activity"/>
    <property type="evidence" value="ECO:0007669"/>
    <property type="project" value="InterPro"/>
</dbReference>
<dbReference type="InParanoid" id="A0A554NA47"/>
<dbReference type="PANTHER" id="PTHR43335:SF4">
    <property type="entry name" value="ABC TRANSPORTER, ATP-BINDING PROTEIN"/>
    <property type="match status" value="1"/>
</dbReference>
<dbReference type="InterPro" id="IPR003439">
    <property type="entry name" value="ABC_transporter-like_ATP-bd"/>
</dbReference>
<accession>A0A554NA47</accession>
<dbReference type="SUPFAM" id="SSF52540">
    <property type="entry name" value="P-loop containing nucleoside triphosphate hydrolases"/>
    <property type="match status" value="1"/>
</dbReference>
<dbReference type="Pfam" id="PF00005">
    <property type="entry name" value="ABC_tran"/>
    <property type="match status" value="1"/>
</dbReference>
<dbReference type="RefSeq" id="WP_144261676.1">
    <property type="nucleotide sequence ID" value="NZ_QMDX01000004.1"/>
</dbReference>
<dbReference type="Gene3D" id="3.40.50.300">
    <property type="entry name" value="P-loop containing nucleotide triphosphate hydrolases"/>
    <property type="match status" value="1"/>
</dbReference>
<dbReference type="OrthoDB" id="87732at2157"/>
<evidence type="ECO:0000256" key="1">
    <source>
        <dbReference type="ARBA" id="ARBA00005417"/>
    </source>
</evidence>
<keyword evidence="4 6" id="KW-0067">ATP-binding</keyword>
<dbReference type="CDD" id="cd03230">
    <property type="entry name" value="ABC_DR_subfamily_A"/>
    <property type="match status" value="1"/>
</dbReference>
<keyword evidence="3" id="KW-0547">Nucleotide-binding</keyword>
<dbReference type="InterPro" id="IPR027417">
    <property type="entry name" value="P-loop_NTPase"/>
</dbReference>